<evidence type="ECO:0000313" key="3">
    <source>
        <dbReference type="Proteomes" id="UP001449225"/>
    </source>
</evidence>
<keyword evidence="2" id="KW-0378">Hydrolase</keyword>
<dbReference type="NCBIfam" id="NF008769">
    <property type="entry name" value="PRK11798.2-5"/>
    <property type="match status" value="1"/>
</dbReference>
<proteinExistence type="predicted"/>
<dbReference type="PANTHER" id="PTHR37486">
    <property type="entry name" value="STRINGENT STARVATION PROTEIN B"/>
    <property type="match status" value="1"/>
</dbReference>
<dbReference type="RefSeq" id="WP_342853430.1">
    <property type="nucleotide sequence ID" value="NZ_JBBMRA010000001.1"/>
</dbReference>
<evidence type="ECO:0000313" key="2">
    <source>
        <dbReference type="EMBL" id="MEM5534962.1"/>
    </source>
</evidence>
<sequence>MKPSRPYIMKALYDWLLDNDLTPHLLVDAMQENVTVPTQFVEEGQIVMNINPSAVRDFYMDDQALSFNARFSGQPMDVYIPMQAILAIYARENGQGMGFGGEPGAEAYLQTPVSEAGPAKKIAEDSEGEEKPKAKRPSLKVVK</sequence>
<dbReference type="PIRSF" id="PIRSF005276">
    <property type="entry name" value="SspB"/>
    <property type="match status" value="1"/>
</dbReference>
<dbReference type="SUPFAM" id="SSF101738">
    <property type="entry name" value="SspB-like"/>
    <property type="match status" value="1"/>
</dbReference>
<keyword evidence="2" id="KW-0645">Protease</keyword>
<gene>
    <name evidence="2" type="ORF">WNY58_01030</name>
</gene>
<feature type="compositionally biased region" description="Basic residues" evidence="1">
    <location>
        <begin position="133"/>
        <end position="143"/>
    </location>
</feature>
<organism evidence="2 3">
    <name type="scientific">Neptuniibacter pectenicola</name>
    <dbReference type="NCBI Taxonomy" id="1806669"/>
    <lineage>
        <taxon>Bacteria</taxon>
        <taxon>Pseudomonadati</taxon>
        <taxon>Pseudomonadota</taxon>
        <taxon>Gammaproteobacteria</taxon>
        <taxon>Oceanospirillales</taxon>
        <taxon>Oceanospirillaceae</taxon>
        <taxon>Neptuniibacter</taxon>
    </lineage>
</organism>
<keyword evidence="3" id="KW-1185">Reference proteome</keyword>
<evidence type="ECO:0000256" key="1">
    <source>
        <dbReference type="SAM" id="MobiDB-lite"/>
    </source>
</evidence>
<dbReference type="Pfam" id="PF04386">
    <property type="entry name" value="SspB"/>
    <property type="match status" value="1"/>
</dbReference>
<dbReference type="PANTHER" id="PTHR37486:SF1">
    <property type="entry name" value="STRINGENT STARVATION PROTEIN B"/>
    <property type="match status" value="1"/>
</dbReference>
<comment type="caution">
    <text evidence="2">The sequence shown here is derived from an EMBL/GenBank/DDBJ whole genome shotgun (WGS) entry which is preliminary data.</text>
</comment>
<dbReference type="GO" id="GO:0006508">
    <property type="term" value="P:proteolysis"/>
    <property type="evidence" value="ECO:0007669"/>
    <property type="project" value="UniProtKB-KW"/>
</dbReference>
<dbReference type="InterPro" id="IPR007481">
    <property type="entry name" value="SspB"/>
</dbReference>
<dbReference type="Proteomes" id="UP001449225">
    <property type="component" value="Unassembled WGS sequence"/>
</dbReference>
<dbReference type="InterPro" id="IPR036760">
    <property type="entry name" value="SspB-like_sf"/>
</dbReference>
<feature type="region of interest" description="Disordered" evidence="1">
    <location>
        <begin position="101"/>
        <end position="143"/>
    </location>
</feature>
<feature type="compositionally biased region" description="Basic and acidic residues" evidence="1">
    <location>
        <begin position="121"/>
        <end position="132"/>
    </location>
</feature>
<accession>A0ABU9TML9</accession>
<dbReference type="NCBIfam" id="NF008763">
    <property type="entry name" value="PRK11798.1-2"/>
    <property type="match status" value="1"/>
</dbReference>
<name>A0ABU9TML9_9GAMM</name>
<protein>
    <submittedName>
        <fullName evidence="2">ClpXP protease specificity-enhancing factor</fullName>
    </submittedName>
</protein>
<reference evidence="2 3" key="1">
    <citation type="submission" date="2024-03" db="EMBL/GenBank/DDBJ databases">
        <title>Community enrichment and isolation of bacterial strains for fucoidan degradation.</title>
        <authorList>
            <person name="Sichert A."/>
        </authorList>
    </citation>
    <scope>NUCLEOTIDE SEQUENCE [LARGE SCALE GENOMIC DNA]</scope>
    <source>
        <strain evidence="2 3">AS76</strain>
    </source>
</reference>
<dbReference type="EMBL" id="JBBMRA010000001">
    <property type="protein sequence ID" value="MEM5534962.1"/>
    <property type="molecule type" value="Genomic_DNA"/>
</dbReference>
<dbReference type="GO" id="GO:0008233">
    <property type="term" value="F:peptidase activity"/>
    <property type="evidence" value="ECO:0007669"/>
    <property type="project" value="UniProtKB-KW"/>
</dbReference>
<dbReference type="Gene3D" id="2.30.30.220">
    <property type="entry name" value="SspB-like"/>
    <property type="match status" value="1"/>
</dbReference>